<dbReference type="InterPro" id="IPR013321">
    <property type="entry name" value="Arc_rbn_hlx_hlx"/>
</dbReference>
<protein>
    <submittedName>
        <fullName evidence="1">Uncharacterized protein</fullName>
    </submittedName>
</protein>
<dbReference type="AlphaFoldDB" id="A0A343SSH5"/>
<dbReference type="GO" id="GO:0043565">
    <property type="term" value="F:sequence-specific DNA binding"/>
    <property type="evidence" value="ECO:0007669"/>
    <property type="project" value="UniProtKB-ARBA"/>
</dbReference>
<dbReference type="Gene3D" id="1.10.1220.10">
    <property type="entry name" value="Met repressor-like"/>
    <property type="match status" value="1"/>
</dbReference>
<accession>A0A343SSH5</accession>
<dbReference type="InterPro" id="IPR010985">
    <property type="entry name" value="Ribbon_hlx_hlx"/>
</dbReference>
<organism evidence="1">
    <name type="scientific">Escherichia coli</name>
    <dbReference type="NCBI Taxonomy" id="562"/>
    <lineage>
        <taxon>Bacteria</taxon>
        <taxon>Pseudomonadati</taxon>
        <taxon>Pseudomonadota</taxon>
        <taxon>Gammaproteobacteria</taxon>
        <taxon>Enterobacterales</taxon>
        <taxon>Enterobacteriaceae</taxon>
        <taxon>Escherichia</taxon>
    </lineage>
</organism>
<dbReference type="RefSeq" id="WP_228719039.1">
    <property type="nucleotide sequence ID" value="NZ_KP324830.1"/>
</dbReference>
<dbReference type="EMBL" id="MF455227">
    <property type="protein sequence ID" value="AUS91655.1"/>
    <property type="molecule type" value="Genomic_DNA"/>
</dbReference>
<dbReference type="GO" id="GO:0006355">
    <property type="term" value="P:regulation of DNA-templated transcription"/>
    <property type="evidence" value="ECO:0007669"/>
    <property type="project" value="InterPro"/>
</dbReference>
<sequence>MTSIMNVVASLNVKSFNRSEMMDLTQISLRTSRDQVERIKTYAKASNLSVNAFLVNLIENSLNNIANDGTQSELTRLVAEPVKTLSRLHHKICDPWNTNEPADLTPAEIAFLTDAARKQLDSKHLAGPDYFAIRDRIDNTLIESSLDYYQDLFGFAHRFYIRDEESRRTFATEHAPVGIQSVDYSFTVGNKTFTIIVRGNDSNSFDTPEDNRPPVLAFTCETAQFDTRHDWDTFIALVRLMNAVHNGEESKCHAGTHTRLGRRMDSEKPWSLFLGRLQLLLKDSELKDMAVEFHKLVNGDAANVIKQIRLLYGEG</sequence>
<keyword evidence="1" id="KW-0614">Plasmid</keyword>
<name>A0A343SSH5_ECOLX</name>
<proteinExistence type="predicted"/>
<dbReference type="SUPFAM" id="SSF47598">
    <property type="entry name" value="Ribbon-helix-helix"/>
    <property type="match status" value="1"/>
</dbReference>
<reference evidence="1" key="1">
    <citation type="submission" date="2017-07" db="EMBL/GenBank/DDBJ databases">
        <title>Surveillance of three mobile colistin resistance genes mcr-1, mcr-2 and mcr-3 in pig farm, China.</title>
        <authorList>
            <person name="Wang Z."/>
            <person name="Fu Y."/>
            <person name="Schwarz S."/>
            <person name="Yin W."/>
            <person name="Zhang R."/>
            <person name="Walsh T.R."/>
            <person name="Jiang H."/>
            <person name="Wang Y."/>
        </authorList>
    </citation>
    <scope>NUCLEOTIDE SEQUENCE</scope>
    <source>
        <strain evidence="1">WZR12</strain>
        <plasmid evidence="1">pZR12</plasmid>
    </source>
</reference>
<evidence type="ECO:0000313" key="1">
    <source>
        <dbReference type="EMBL" id="AUS91655.1"/>
    </source>
</evidence>
<geneLocation type="plasmid" evidence="1">
    <name>pZR12</name>
</geneLocation>